<reference evidence="2 3" key="1">
    <citation type="submission" date="2017-12" db="EMBL/GenBank/DDBJ databases">
        <authorList>
            <person name="Pombert J.-F."/>
            <person name="Haag K.L."/>
            <person name="Ebert D."/>
        </authorList>
    </citation>
    <scope>NUCLEOTIDE SEQUENCE [LARGE SCALE GENOMIC DNA]</scope>
    <source>
        <strain evidence="2">FI-OER-3-3</strain>
    </source>
</reference>
<gene>
    <name evidence="2" type="ORF">CWI37_2463p0010</name>
</gene>
<proteinExistence type="predicted"/>
<evidence type="ECO:0000256" key="1">
    <source>
        <dbReference type="SAM" id="SignalP"/>
    </source>
</evidence>
<sequence length="452" mass="53902">MFFNLFVCLEILHCYTDLNGDPTIVENCCIEVDLVPQTNREISEIIQSIDSRMLPYEINELSSVVSYYIEYVKKHTNSVHHKFLTRFICLIVCLIHQRDKPDSIRYMPELLFNIISFAKLYEYSRCNKEMNDVEKTRMVSLFKTRLKTSEHREYICRKLGIRPDKIESDCTLIIKNIESSFDHNSNIDNKIIKNTQVIVEESTRSALKNYLKSGSFEQIYSFYLYLKLNFFWNKWQDLNDKINLFSLNEFFFYKNNFDQMVKIKEFMMFISEPYINTVLNQSSSFDSIFEFSEETFFSKDENFYKKFPQYLLEFFIEKPYKNQINSIYSFLIDISEPQETYETISLQILEKHLPNQNIEIKIPFHRTVLIQRYIPEAFAFFEKTNIMISLANQPLKLKICKLLEKKLTELKLKTYFSIDSNLENYFIYLLTLELDNTPEAPSSLEPVSLLLP</sequence>
<accession>A0A4Q9KT76</accession>
<keyword evidence="1" id="KW-0732">Signal</keyword>
<comment type="caution">
    <text evidence="2">The sequence shown here is derived from an EMBL/GenBank/DDBJ whole genome shotgun (WGS) entry which is preliminary data.</text>
</comment>
<feature type="chain" id="PRO_5020397662" evidence="1">
    <location>
        <begin position="21"/>
        <end position="452"/>
    </location>
</feature>
<dbReference type="VEuPathDB" id="MicrosporidiaDB:CWI37_2463p0010"/>
<dbReference type="AlphaFoldDB" id="A0A4Q9KT76"/>
<feature type="signal peptide" evidence="1">
    <location>
        <begin position="1"/>
        <end position="20"/>
    </location>
</feature>
<dbReference type="EMBL" id="PITJ01002463">
    <property type="protein sequence ID" value="TBT97159.1"/>
    <property type="molecule type" value="Genomic_DNA"/>
</dbReference>
<evidence type="ECO:0000313" key="2">
    <source>
        <dbReference type="EMBL" id="TBT97159.1"/>
    </source>
</evidence>
<evidence type="ECO:0000313" key="3">
    <source>
        <dbReference type="Proteomes" id="UP000292362"/>
    </source>
</evidence>
<protein>
    <submittedName>
        <fullName evidence="2">Uncharacterized protein</fullName>
    </submittedName>
</protein>
<feature type="non-terminal residue" evidence="2">
    <location>
        <position position="452"/>
    </location>
</feature>
<dbReference type="Proteomes" id="UP000292362">
    <property type="component" value="Unassembled WGS sequence"/>
</dbReference>
<organism evidence="2 3">
    <name type="scientific">Hamiltosporidium tvaerminnensis</name>
    <dbReference type="NCBI Taxonomy" id="1176355"/>
    <lineage>
        <taxon>Eukaryota</taxon>
        <taxon>Fungi</taxon>
        <taxon>Fungi incertae sedis</taxon>
        <taxon>Microsporidia</taxon>
        <taxon>Dubosqiidae</taxon>
        <taxon>Hamiltosporidium</taxon>
    </lineage>
</organism>
<name>A0A4Q9KT76_9MICR</name>